<feature type="compositionally biased region" description="Low complexity" evidence="10">
    <location>
        <begin position="763"/>
        <end position="778"/>
    </location>
</feature>
<feature type="transmembrane region" description="Helical" evidence="11">
    <location>
        <begin position="470"/>
        <end position="490"/>
    </location>
</feature>
<feature type="compositionally biased region" description="Acidic residues" evidence="10">
    <location>
        <begin position="779"/>
        <end position="794"/>
    </location>
</feature>
<keyword evidence="7" id="KW-0067">ATP-binding</keyword>
<comment type="similarity">
    <text evidence="2">Belongs to the alkaline ceramidase family.</text>
</comment>
<feature type="transmembrane region" description="Helical" evidence="11">
    <location>
        <begin position="1227"/>
        <end position="1247"/>
    </location>
</feature>
<dbReference type="PROSITE" id="PS50893">
    <property type="entry name" value="ABC_TRANSPORTER_2"/>
    <property type="match status" value="1"/>
</dbReference>
<gene>
    <name evidence="14" type="ORF">SCF082_LOCUS46763</name>
</gene>
<dbReference type="Proteomes" id="UP001642464">
    <property type="component" value="Unassembled WGS sequence"/>
</dbReference>
<feature type="region of interest" description="Disordered" evidence="10">
    <location>
        <begin position="1088"/>
        <end position="1110"/>
    </location>
</feature>
<dbReference type="PROSITE" id="PS00211">
    <property type="entry name" value="ABC_TRANSPORTER_1"/>
    <property type="match status" value="1"/>
</dbReference>
<feature type="transmembrane region" description="Helical" evidence="11">
    <location>
        <begin position="1299"/>
        <end position="1316"/>
    </location>
</feature>
<evidence type="ECO:0000259" key="12">
    <source>
        <dbReference type="PROSITE" id="PS50893"/>
    </source>
</evidence>
<dbReference type="PANTHER" id="PTHR48041:SF139">
    <property type="entry name" value="PROTEIN SCARLET"/>
    <property type="match status" value="1"/>
</dbReference>
<proteinExistence type="inferred from homology"/>
<evidence type="ECO:0000256" key="9">
    <source>
        <dbReference type="ARBA" id="ARBA00023136"/>
    </source>
</evidence>
<dbReference type="InterPro" id="IPR006569">
    <property type="entry name" value="CID_dom"/>
</dbReference>
<dbReference type="SMART" id="SM00582">
    <property type="entry name" value="RPR"/>
    <property type="match status" value="1"/>
</dbReference>
<feature type="region of interest" description="Disordered" evidence="10">
    <location>
        <begin position="749"/>
        <end position="797"/>
    </location>
</feature>
<feature type="compositionally biased region" description="Basic and acidic residues" evidence="10">
    <location>
        <begin position="969"/>
        <end position="999"/>
    </location>
</feature>
<dbReference type="Pfam" id="PF04818">
    <property type="entry name" value="CID"/>
    <property type="match status" value="1"/>
</dbReference>
<dbReference type="EMBL" id="CAXAMM010041538">
    <property type="protein sequence ID" value="CAK9099879.1"/>
    <property type="molecule type" value="Genomic_DNA"/>
</dbReference>
<feature type="transmembrane region" description="Helical" evidence="11">
    <location>
        <begin position="443"/>
        <end position="463"/>
    </location>
</feature>
<comment type="caution">
    <text evidence="14">The sequence shown here is derived from an EMBL/GenBank/DDBJ whole genome shotgun (WGS) entry which is preliminary data.</text>
</comment>
<keyword evidence="6" id="KW-0378">Hydrolase</keyword>
<evidence type="ECO:0000256" key="2">
    <source>
        <dbReference type="ARBA" id="ARBA00009780"/>
    </source>
</evidence>
<evidence type="ECO:0000256" key="1">
    <source>
        <dbReference type="ARBA" id="ARBA00004141"/>
    </source>
</evidence>
<dbReference type="InterPro" id="IPR050352">
    <property type="entry name" value="ABCG_transporters"/>
</dbReference>
<feature type="region of interest" description="Disordered" evidence="10">
    <location>
        <begin position="963"/>
        <end position="1004"/>
    </location>
</feature>
<feature type="domain" description="CID" evidence="13">
    <location>
        <begin position="622"/>
        <end position="754"/>
    </location>
</feature>
<feature type="transmembrane region" description="Helical" evidence="11">
    <location>
        <begin position="326"/>
        <end position="349"/>
    </location>
</feature>
<dbReference type="InterPro" id="IPR027417">
    <property type="entry name" value="P-loop_NTPase"/>
</dbReference>
<reference evidence="14 15" key="1">
    <citation type="submission" date="2024-02" db="EMBL/GenBank/DDBJ databases">
        <authorList>
            <person name="Chen Y."/>
            <person name="Shah S."/>
            <person name="Dougan E. K."/>
            <person name="Thang M."/>
            <person name="Chan C."/>
        </authorList>
    </citation>
    <scope>NUCLEOTIDE SEQUENCE [LARGE SCALE GENOMIC DNA]</scope>
</reference>
<dbReference type="InterPro" id="IPR003593">
    <property type="entry name" value="AAA+_ATPase"/>
</dbReference>
<dbReference type="InterPro" id="IPR008942">
    <property type="entry name" value="ENTH_VHS"/>
</dbReference>
<feature type="domain" description="ABC transporter" evidence="12">
    <location>
        <begin position="3"/>
        <end position="251"/>
    </location>
</feature>
<feature type="transmembrane region" description="Helical" evidence="11">
    <location>
        <begin position="1350"/>
        <end position="1369"/>
    </location>
</feature>
<dbReference type="PROSITE" id="PS51391">
    <property type="entry name" value="CID"/>
    <property type="match status" value="1"/>
</dbReference>
<keyword evidence="9 11" id="KW-0472">Membrane</keyword>
<evidence type="ECO:0000256" key="3">
    <source>
        <dbReference type="ARBA" id="ARBA00022448"/>
    </source>
</evidence>
<dbReference type="Gene3D" id="3.40.50.300">
    <property type="entry name" value="P-loop containing nucleotide triphosphate hydrolases"/>
    <property type="match status" value="1"/>
</dbReference>
<dbReference type="SUPFAM" id="SSF52540">
    <property type="entry name" value="P-loop containing nucleoside triphosphate hydrolases"/>
    <property type="match status" value="1"/>
</dbReference>
<protein>
    <submittedName>
        <fullName evidence="14">ABC transporter G family member 22 (ABC transporter ABCG.22)</fullName>
    </submittedName>
</protein>
<feature type="transmembrane region" description="Helical" evidence="11">
    <location>
        <begin position="1131"/>
        <end position="1150"/>
    </location>
</feature>
<dbReference type="Pfam" id="PF05875">
    <property type="entry name" value="Ceramidase"/>
    <property type="match status" value="1"/>
</dbReference>
<feature type="transmembrane region" description="Helical" evidence="11">
    <location>
        <begin position="361"/>
        <end position="384"/>
    </location>
</feature>
<keyword evidence="5" id="KW-0547">Nucleotide-binding</keyword>
<dbReference type="Pfam" id="PF19055">
    <property type="entry name" value="ABC2_membrane_7"/>
    <property type="match status" value="1"/>
</dbReference>
<keyword evidence="15" id="KW-1185">Reference proteome</keyword>
<evidence type="ECO:0000256" key="11">
    <source>
        <dbReference type="SAM" id="Phobius"/>
    </source>
</evidence>
<evidence type="ECO:0000256" key="5">
    <source>
        <dbReference type="ARBA" id="ARBA00022741"/>
    </source>
</evidence>
<comment type="subcellular location">
    <subcellularLocation>
        <location evidence="1">Membrane</location>
        <topology evidence="1">Multi-pass membrane protein</topology>
    </subcellularLocation>
</comment>
<dbReference type="Pfam" id="PF01061">
    <property type="entry name" value="ABC2_membrane"/>
    <property type="match status" value="1"/>
</dbReference>
<sequence length="1428" mass="157960">MELEFRNVHYAVQPKGKKKEPLHILKGVSGRMQAGRLFACLGQSGSGKSTLLDTLAMRKMTGVWTGDILLDGSPVPMDNRWKRITGYVLQQDRLLSTSTVFETLMFSIQLRTPYGTPYEEHKRRVDEILEEMGLAHRRDARIGNEESKSLSGGEIRRVTIAQELVADVKVLFMDEPTSGLDSATANAIMKLLSDVAKSKNKIVAATVHQPSSQICELFDDMMLLSHGEVAYFGPWSEAVQHFDRIGFPCPTYTNPTDFLMDLTTKPEARAVMVEHGAGLMEERTMSQIQALQEQPDATANNFVTPFWFQFKILWIRAFRRWKRDELVLISELVQYVVCGLFIGAMYHSFPDTLEEGSFDRLSALFFILTTLVFIPSFTVITMAGEEKPLFKREANSGMYRVSANFLAKLCTNWPFELLLAFIFIVCCYHLCGFQPQASRFFSMYGILAIFLLLSETIGLICATTTPNPTVGVLVLSIVLLFALALGGFLVSQPRSYYEWFEYINFFVYGLVATIRVEFEDLTLFVGNVPVDALQALEQSGRVRNDLSVGENVAVLVGMLVAFRFSALLLLERQLRGSTFKKAPTNHPYFSHMADGDSKNNKVKLGTEPPPRLGTSGGRRCAMAGFSVSALEGKLGRLVNSQDAIQSASRWIAKHKADAATSIAVWEEVFQREPAKRLLLLYVANDVIQTTKRSAGSYFVDRFFDTLLRAVVTAMGSGDKTLVAKIERMQKLWADRKILDAGQLAEMKRAVRRKTATSGEAGREAGPGAAPALGEAEPSPVEDDQVATSDEESAADDPAASLVMAMQLIRTGDSLELENRGLDGAQADLLEKIEGSELEGVGDDLAKEKLERLKFVLDCFESNEDVIRSRDMDDPQKQDEKLYETVLAEERLVLRFADAAEMLEEASHRMLQSEKRDQDMSETLEAAMDDTGVVIESFVKLEQDQRAQRKRLRALARALFAENSARKRKREEETRRRRAEEMEERRKREAEQEAQRKAGVSEEDASAVATDFLRSFTVPLAVNNAAQQPDPRRPQGTILREERLAIVSAKGLTCECESGLARGLTSVSAKVHPQFEFATCGVIQDLLPGPRQGTAGQTDSAPPDLKRFGTSEREAGEGQGTMLVFGGQVTPTVAVLGGSVLWSAVMLLGILQTVNGNWEGWAKATCLLDGRCFCEKPRENTLVMQPANTWSNLAMTVAGVLTLCEAVEQRLAARKKVHTVDDKLGEAFAALFGVANVVLGLGSAWYHASLTFYGQWVDNAGMYLLVSAPMLFALAQLRLARARTQGLKIAESDSHVTRMVFEWVMINAILGYLCLAFPVTRRYIFAGLVLAGVAAEVLARKEAPAHGGASIKWFLASLATFALAFAIWTADIKGWICYEDSLWQGHAAWHVLDGIASFFIFAYYHPIIYSKSKSDAVSGGSAAAACTIV</sequence>
<dbReference type="InterPro" id="IPR003439">
    <property type="entry name" value="ABC_transporter-like_ATP-bd"/>
</dbReference>
<dbReference type="SMART" id="SM00382">
    <property type="entry name" value="AAA"/>
    <property type="match status" value="1"/>
</dbReference>
<keyword evidence="8 11" id="KW-1133">Transmembrane helix</keyword>
<dbReference type="Gene3D" id="1.25.40.90">
    <property type="match status" value="1"/>
</dbReference>
<feature type="transmembrane region" description="Helical" evidence="11">
    <location>
        <begin position="1322"/>
        <end position="1338"/>
    </location>
</feature>
<dbReference type="PANTHER" id="PTHR48041">
    <property type="entry name" value="ABC TRANSPORTER G FAMILY MEMBER 28"/>
    <property type="match status" value="1"/>
</dbReference>
<evidence type="ECO:0000313" key="14">
    <source>
        <dbReference type="EMBL" id="CAK9099879.1"/>
    </source>
</evidence>
<dbReference type="CDD" id="cd16981">
    <property type="entry name" value="CID_RPRD_like"/>
    <property type="match status" value="1"/>
</dbReference>
<feature type="transmembrane region" description="Helical" evidence="11">
    <location>
        <begin position="1381"/>
        <end position="1403"/>
    </location>
</feature>
<dbReference type="InterPro" id="IPR043926">
    <property type="entry name" value="ABCG_dom"/>
</dbReference>
<dbReference type="Pfam" id="PF00005">
    <property type="entry name" value="ABC_tran"/>
    <property type="match status" value="1"/>
</dbReference>
<keyword evidence="4 11" id="KW-0812">Transmembrane</keyword>
<accession>A0ABP0RHY4</accession>
<evidence type="ECO:0000313" key="15">
    <source>
        <dbReference type="Proteomes" id="UP001642464"/>
    </source>
</evidence>
<dbReference type="SUPFAM" id="SSF48464">
    <property type="entry name" value="ENTH/VHS domain"/>
    <property type="match status" value="1"/>
</dbReference>
<name>A0ABP0RHY4_9DINO</name>
<evidence type="ECO:0000256" key="8">
    <source>
        <dbReference type="ARBA" id="ARBA00022989"/>
    </source>
</evidence>
<evidence type="ECO:0000256" key="4">
    <source>
        <dbReference type="ARBA" id="ARBA00022692"/>
    </source>
</evidence>
<dbReference type="InterPro" id="IPR008901">
    <property type="entry name" value="ACER"/>
</dbReference>
<keyword evidence="3" id="KW-0813">Transport</keyword>
<feature type="transmembrane region" description="Helical" evidence="11">
    <location>
        <begin position="405"/>
        <end position="431"/>
    </location>
</feature>
<organism evidence="14 15">
    <name type="scientific">Durusdinium trenchii</name>
    <dbReference type="NCBI Taxonomy" id="1381693"/>
    <lineage>
        <taxon>Eukaryota</taxon>
        <taxon>Sar</taxon>
        <taxon>Alveolata</taxon>
        <taxon>Dinophyceae</taxon>
        <taxon>Suessiales</taxon>
        <taxon>Symbiodiniaceae</taxon>
        <taxon>Durusdinium</taxon>
    </lineage>
</organism>
<dbReference type="InterPro" id="IPR017871">
    <property type="entry name" value="ABC_transporter-like_CS"/>
</dbReference>
<evidence type="ECO:0000259" key="13">
    <source>
        <dbReference type="PROSITE" id="PS51391"/>
    </source>
</evidence>
<evidence type="ECO:0000256" key="10">
    <source>
        <dbReference type="SAM" id="MobiDB-lite"/>
    </source>
</evidence>
<dbReference type="InterPro" id="IPR013525">
    <property type="entry name" value="ABC2_TM"/>
</dbReference>
<feature type="transmembrane region" description="Helical" evidence="11">
    <location>
        <begin position="1259"/>
        <end position="1278"/>
    </location>
</feature>
<evidence type="ECO:0000256" key="7">
    <source>
        <dbReference type="ARBA" id="ARBA00022840"/>
    </source>
</evidence>
<evidence type="ECO:0000256" key="6">
    <source>
        <dbReference type="ARBA" id="ARBA00022801"/>
    </source>
</evidence>